<comment type="similarity">
    <text evidence="1 2">Belongs to the glycosyl hydrolase 31 family.</text>
</comment>
<organism evidence="6 7">
    <name type="scientific">Lacticaseibacillus sharpeae JCM 1186 = DSM 20505</name>
    <dbReference type="NCBI Taxonomy" id="1291052"/>
    <lineage>
        <taxon>Bacteria</taxon>
        <taxon>Bacillati</taxon>
        <taxon>Bacillota</taxon>
        <taxon>Bacilli</taxon>
        <taxon>Lactobacillales</taxon>
        <taxon>Lactobacillaceae</taxon>
        <taxon>Lacticaseibacillus</taxon>
    </lineage>
</organism>
<sequence length="853" mass="93107">MEEPKMPANPNAISDLAADAHQITFSYHSWRARITATNDHILRFTVTATDEFPTHPNIPAAPEVVKHADATVATGGSGQEYREPIVVNGATMPLTLNGNHFGLGQYTVTITDGALTVNRADQLILRQSLPQLVSAAAATADADSDVSTAHWTSRISTTAHAHYFGGGTQNGIVTLNDRLIQIKNENRWTLGGVSSPVPFYWSTTGYGVLINSYTPGEYDFSNPRAAYLMHEDATFDAYFILADTASGLIHGYHELTGAPAILPRFAFYPAHFNAYNRDCWVEVTPESTAAVQFEDNKWYKEYQPVNPETFNTGYRPGTITVAGLTLIPNVYGDGQVEFVHPDADGNPQTAIHESLNGEHDYQFSARAVIDRYRAAGFPLGWILPNDGYGAGYGQTSTFAGDLANLAQFAGYAKAQGVTTGLWTQKTVAPKDPAKPQKAERDLHAEIAAGVRALKTDVAWIGEGYTFGVNATASAARELQAVNARPAIVTLDGWAGSQRNALIWSGDQSGSNWRNIKSHIGTYLSTGLSGNPNVASDVDGIYAGSDPLVQTRDLQWKAFTPTFFAMDGWGETAKRLGLEHGEPFTSINRAYLEYHSSIVPFLYSLATTARNTGAPIMRPTWWLEANDYTLGDDLNDQLLIGSTFLLAPITGTYQPEANGNDVRPALYLPYGDWTDFWTGKEYTGGRTIADFPAPLGQTPLFVRAGSLVPRTAPHLTPDEMPAERILEYYPGYDESHFTVYTDDGVTPAYQDGAQAQTQIDARTDDDDTVHITIHKTTGTFAGQELRQPTTIFIACPTEPGYSVVQMNGEIINVPKRFGLRAHDPFAAMRTETGFTIEIPAMMINANDLEIEVQL</sequence>
<evidence type="ECO:0000256" key="1">
    <source>
        <dbReference type="ARBA" id="ARBA00007806"/>
    </source>
</evidence>
<evidence type="ECO:0000313" key="7">
    <source>
        <dbReference type="Proteomes" id="UP000051679"/>
    </source>
</evidence>
<dbReference type="Proteomes" id="UP000051679">
    <property type="component" value="Unassembled WGS sequence"/>
</dbReference>
<dbReference type="STRING" id="1291052.FC18_GL001977"/>
<dbReference type="SUPFAM" id="SSF51011">
    <property type="entry name" value="Glycosyl hydrolase domain"/>
    <property type="match status" value="1"/>
</dbReference>
<dbReference type="GO" id="GO:0004553">
    <property type="term" value="F:hydrolase activity, hydrolyzing O-glycosyl compounds"/>
    <property type="evidence" value="ECO:0007669"/>
    <property type="project" value="InterPro"/>
</dbReference>
<evidence type="ECO:0000259" key="4">
    <source>
        <dbReference type="Pfam" id="PF17137"/>
    </source>
</evidence>
<proteinExistence type="inferred from homology"/>
<dbReference type="PATRIC" id="fig|1291052.5.peg.2039"/>
<dbReference type="InterPro" id="IPR033403">
    <property type="entry name" value="DUF5110"/>
</dbReference>
<evidence type="ECO:0000313" key="6">
    <source>
        <dbReference type="EMBL" id="KRM56501.1"/>
    </source>
</evidence>
<dbReference type="Gene3D" id="3.20.20.80">
    <property type="entry name" value="Glycosidases"/>
    <property type="match status" value="1"/>
</dbReference>
<dbReference type="EMBL" id="AYYO01000003">
    <property type="protein sequence ID" value="KRM56501.1"/>
    <property type="molecule type" value="Genomic_DNA"/>
</dbReference>
<dbReference type="AlphaFoldDB" id="A0A0R1ZPS9"/>
<dbReference type="InterPro" id="IPR000322">
    <property type="entry name" value="Glyco_hydro_31_TIM"/>
</dbReference>
<dbReference type="CDD" id="cd14752">
    <property type="entry name" value="GH31_N"/>
    <property type="match status" value="1"/>
</dbReference>
<evidence type="ECO:0000256" key="2">
    <source>
        <dbReference type="RuleBase" id="RU361185"/>
    </source>
</evidence>
<dbReference type="InterPro" id="IPR048395">
    <property type="entry name" value="Glyco_hydro_31_C"/>
</dbReference>
<name>A0A0R1ZPS9_9LACO</name>
<dbReference type="OrthoDB" id="176168at2"/>
<feature type="domain" description="Glycosyl hydrolase family 31 C-terminal" evidence="5">
    <location>
        <begin position="612"/>
        <end position="706"/>
    </location>
</feature>
<keyword evidence="2" id="KW-0378">Hydrolase</keyword>
<protein>
    <submittedName>
        <fullName evidence="6">Alpha-glucosidase</fullName>
    </submittedName>
</protein>
<accession>A0A0R1ZPS9</accession>
<evidence type="ECO:0000259" key="5">
    <source>
        <dbReference type="Pfam" id="PF21365"/>
    </source>
</evidence>
<keyword evidence="2" id="KW-0326">Glycosidase</keyword>
<comment type="caution">
    <text evidence="6">The sequence shown here is derived from an EMBL/GenBank/DDBJ whole genome shotgun (WGS) entry which is preliminary data.</text>
</comment>
<dbReference type="Pfam" id="PF21365">
    <property type="entry name" value="Glyco_hydro_31_3rd"/>
    <property type="match status" value="1"/>
</dbReference>
<dbReference type="InterPro" id="IPR011013">
    <property type="entry name" value="Gal_mutarotase_sf_dom"/>
</dbReference>
<dbReference type="InterPro" id="IPR013780">
    <property type="entry name" value="Glyco_hydro_b"/>
</dbReference>
<keyword evidence="7" id="KW-1185">Reference proteome</keyword>
<dbReference type="Gene3D" id="2.60.40.1760">
    <property type="entry name" value="glycosyl hydrolase (family 31)"/>
    <property type="match status" value="1"/>
</dbReference>
<dbReference type="PANTHER" id="PTHR22762:SF166">
    <property type="entry name" value="ALPHA-GLUCOSIDASE"/>
    <property type="match status" value="1"/>
</dbReference>
<evidence type="ECO:0000259" key="3">
    <source>
        <dbReference type="Pfam" id="PF01055"/>
    </source>
</evidence>
<dbReference type="PANTHER" id="PTHR22762">
    <property type="entry name" value="ALPHA-GLUCOSIDASE"/>
    <property type="match status" value="1"/>
</dbReference>
<dbReference type="GO" id="GO:0005975">
    <property type="term" value="P:carbohydrate metabolic process"/>
    <property type="evidence" value="ECO:0007669"/>
    <property type="project" value="InterPro"/>
</dbReference>
<feature type="domain" description="Glycoside hydrolase family 31 TIM barrel" evidence="3">
    <location>
        <begin position="470"/>
        <end position="604"/>
    </location>
</feature>
<gene>
    <name evidence="6" type="ORF">FC18_GL001977</name>
</gene>
<dbReference type="InterPro" id="IPR017853">
    <property type="entry name" value="GH"/>
</dbReference>
<reference evidence="6 7" key="1">
    <citation type="journal article" date="2015" name="Genome Announc.">
        <title>Expanding the biotechnology potential of lactobacilli through comparative genomics of 213 strains and associated genera.</title>
        <authorList>
            <person name="Sun Z."/>
            <person name="Harris H.M."/>
            <person name="McCann A."/>
            <person name="Guo C."/>
            <person name="Argimon S."/>
            <person name="Zhang W."/>
            <person name="Yang X."/>
            <person name="Jeffery I.B."/>
            <person name="Cooney J.C."/>
            <person name="Kagawa T.F."/>
            <person name="Liu W."/>
            <person name="Song Y."/>
            <person name="Salvetti E."/>
            <person name="Wrobel A."/>
            <person name="Rasinkangas P."/>
            <person name="Parkhill J."/>
            <person name="Rea M.C."/>
            <person name="O'Sullivan O."/>
            <person name="Ritari J."/>
            <person name="Douillard F.P."/>
            <person name="Paul Ross R."/>
            <person name="Yang R."/>
            <person name="Briner A.E."/>
            <person name="Felis G.E."/>
            <person name="de Vos W.M."/>
            <person name="Barrangou R."/>
            <person name="Klaenhammer T.R."/>
            <person name="Caufield P.W."/>
            <person name="Cui Y."/>
            <person name="Zhang H."/>
            <person name="O'Toole P.W."/>
        </authorList>
    </citation>
    <scope>NUCLEOTIDE SEQUENCE [LARGE SCALE GENOMIC DNA]</scope>
    <source>
        <strain evidence="6 7">DSM 20505</strain>
    </source>
</reference>
<dbReference type="Pfam" id="PF01055">
    <property type="entry name" value="Glyco_hydro_31_2nd"/>
    <property type="match status" value="1"/>
</dbReference>
<dbReference type="Gene3D" id="2.60.40.1180">
    <property type="entry name" value="Golgi alpha-mannosidase II"/>
    <property type="match status" value="2"/>
</dbReference>
<dbReference type="SUPFAM" id="SSF51445">
    <property type="entry name" value="(Trans)glycosidases"/>
    <property type="match status" value="1"/>
</dbReference>
<feature type="domain" description="DUF5110" evidence="4">
    <location>
        <begin position="723"/>
        <end position="782"/>
    </location>
</feature>
<dbReference type="Pfam" id="PF17137">
    <property type="entry name" value="DUF5110"/>
    <property type="match status" value="1"/>
</dbReference>
<dbReference type="GO" id="GO:0030246">
    <property type="term" value="F:carbohydrate binding"/>
    <property type="evidence" value="ECO:0007669"/>
    <property type="project" value="InterPro"/>
</dbReference>
<dbReference type="SUPFAM" id="SSF74650">
    <property type="entry name" value="Galactose mutarotase-like"/>
    <property type="match status" value="1"/>
</dbReference>